<name>A0AAD9R9B6_9HYME</name>
<evidence type="ECO:0000256" key="1">
    <source>
        <dbReference type="SAM" id="MobiDB-lite"/>
    </source>
</evidence>
<gene>
    <name evidence="2" type="ORF">KPH14_013112</name>
</gene>
<dbReference type="Proteomes" id="UP001258017">
    <property type="component" value="Unassembled WGS sequence"/>
</dbReference>
<feature type="compositionally biased region" description="Polar residues" evidence="1">
    <location>
        <begin position="31"/>
        <end position="52"/>
    </location>
</feature>
<evidence type="ECO:0000313" key="3">
    <source>
        <dbReference type="Proteomes" id="UP001258017"/>
    </source>
</evidence>
<evidence type="ECO:0000313" key="2">
    <source>
        <dbReference type="EMBL" id="KAK2574866.1"/>
    </source>
</evidence>
<dbReference type="EMBL" id="JAIFRP010004601">
    <property type="protein sequence ID" value="KAK2574866.1"/>
    <property type="molecule type" value="Genomic_DNA"/>
</dbReference>
<reference evidence="2" key="1">
    <citation type="submission" date="2021-08" db="EMBL/GenBank/DDBJ databases">
        <authorList>
            <person name="Misof B."/>
            <person name="Oliver O."/>
            <person name="Podsiadlowski L."/>
            <person name="Donath A."/>
            <person name="Peters R."/>
            <person name="Mayer C."/>
            <person name="Rust J."/>
            <person name="Gunkel S."/>
            <person name="Lesny P."/>
            <person name="Martin S."/>
            <person name="Oeyen J.P."/>
            <person name="Petersen M."/>
            <person name="Panagiotis P."/>
            <person name="Wilbrandt J."/>
            <person name="Tanja T."/>
        </authorList>
    </citation>
    <scope>NUCLEOTIDE SEQUENCE</scope>
    <source>
        <strain evidence="2">GBR_01_08_01A</strain>
        <tissue evidence="2">Thorax + abdomen</tissue>
    </source>
</reference>
<reference evidence="2" key="2">
    <citation type="journal article" date="2023" name="Commun. Biol.">
        <title>Intrasexual cuticular hydrocarbon dimorphism in a wasp sheds light on hydrocarbon biosynthesis genes in Hymenoptera.</title>
        <authorList>
            <person name="Moris V.C."/>
            <person name="Podsiadlowski L."/>
            <person name="Martin S."/>
            <person name="Oeyen J.P."/>
            <person name="Donath A."/>
            <person name="Petersen M."/>
            <person name="Wilbrandt J."/>
            <person name="Misof B."/>
            <person name="Liedtke D."/>
            <person name="Thamm M."/>
            <person name="Scheiner R."/>
            <person name="Schmitt T."/>
            <person name="Niehuis O."/>
        </authorList>
    </citation>
    <scope>NUCLEOTIDE SEQUENCE</scope>
    <source>
        <strain evidence="2">GBR_01_08_01A</strain>
    </source>
</reference>
<sequence>MPRFLFGLVRKPGNRLSVVRDVIEKLREQTSRASSGSPTINETDTSDQAHNVGTDNELINESSATENMENAIPYVVDDTMNCEDLFPAVQSFISFEPEVRRNIKLLMQKFKDLLGTIKNHPLIFLRYTSRELRIKGNFEYLVIFSFHVTRAQAINYRVLVTNFIKKLPKAFDEMPPLKVLKCSKTSPLRFLNDDISCGNSINLYNTIKRKICRKPIKIQEASTAIKNLKLSKNSDLGEKSSDLGKNEPTVTLIDENNNEYEYTCNGNIMSICLNLSTYRRDSSSNEEENNISIDNILELRKVRMRIRNIENVLDDSIIATDREFWSTFQDPNILTMRLLKTISLQENTALRLARSIDETFL</sequence>
<accession>A0AAD9R9B6</accession>
<feature type="region of interest" description="Disordered" evidence="1">
    <location>
        <begin position="28"/>
        <end position="52"/>
    </location>
</feature>
<organism evidence="2 3">
    <name type="scientific">Odynerus spinipes</name>
    <dbReference type="NCBI Taxonomy" id="1348599"/>
    <lineage>
        <taxon>Eukaryota</taxon>
        <taxon>Metazoa</taxon>
        <taxon>Ecdysozoa</taxon>
        <taxon>Arthropoda</taxon>
        <taxon>Hexapoda</taxon>
        <taxon>Insecta</taxon>
        <taxon>Pterygota</taxon>
        <taxon>Neoptera</taxon>
        <taxon>Endopterygota</taxon>
        <taxon>Hymenoptera</taxon>
        <taxon>Apocrita</taxon>
        <taxon>Aculeata</taxon>
        <taxon>Vespoidea</taxon>
        <taxon>Vespidae</taxon>
        <taxon>Eumeninae</taxon>
        <taxon>Odynerus</taxon>
    </lineage>
</organism>
<dbReference type="AlphaFoldDB" id="A0AAD9R9B6"/>
<protein>
    <submittedName>
        <fullName evidence="2">Uncharacterized protein</fullName>
    </submittedName>
</protein>
<comment type="caution">
    <text evidence="2">The sequence shown here is derived from an EMBL/GenBank/DDBJ whole genome shotgun (WGS) entry which is preliminary data.</text>
</comment>
<proteinExistence type="predicted"/>
<keyword evidence="3" id="KW-1185">Reference proteome</keyword>